<reference evidence="1 2" key="1">
    <citation type="submission" date="2018-09" db="EMBL/GenBank/DDBJ databases">
        <authorList>
            <person name="Zhu H."/>
        </authorList>
    </citation>
    <scope>NUCLEOTIDE SEQUENCE [LARGE SCALE GENOMIC DNA]</scope>
    <source>
        <strain evidence="1 2">K2R10-39</strain>
    </source>
</reference>
<keyword evidence="2" id="KW-1185">Reference proteome</keyword>
<protein>
    <submittedName>
        <fullName evidence="1">Uncharacterized protein</fullName>
    </submittedName>
</protein>
<sequence>MIRQRYVVSGHSWFRVSNELDKLKRLLQKVSICGGWQECSKFSGKVISLGRKYGNLNSNQLKKFEEPRCWNIFLARMKKADFLLKKVMLHKVGSGNRETLQWVMQC</sequence>
<gene>
    <name evidence="1" type="ORF">D3870_20715</name>
</gene>
<proteinExistence type="predicted"/>
<organism evidence="1 2">
    <name type="scientific">Noviherbaspirillum cavernae</name>
    <dbReference type="NCBI Taxonomy" id="2320862"/>
    <lineage>
        <taxon>Bacteria</taxon>
        <taxon>Pseudomonadati</taxon>
        <taxon>Pseudomonadota</taxon>
        <taxon>Betaproteobacteria</taxon>
        <taxon>Burkholderiales</taxon>
        <taxon>Oxalobacteraceae</taxon>
        <taxon>Noviherbaspirillum</taxon>
    </lineage>
</organism>
<dbReference type="AlphaFoldDB" id="A0A418WVU3"/>
<comment type="caution">
    <text evidence="1">The sequence shown here is derived from an EMBL/GenBank/DDBJ whole genome shotgun (WGS) entry which is preliminary data.</text>
</comment>
<dbReference type="EMBL" id="QYUN01000003">
    <property type="protein sequence ID" value="RJF96810.1"/>
    <property type="molecule type" value="Genomic_DNA"/>
</dbReference>
<evidence type="ECO:0000313" key="1">
    <source>
        <dbReference type="EMBL" id="RJF96810.1"/>
    </source>
</evidence>
<name>A0A418WVU3_9BURK</name>
<evidence type="ECO:0000313" key="2">
    <source>
        <dbReference type="Proteomes" id="UP000285190"/>
    </source>
</evidence>
<dbReference type="Proteomes" id="UP000285190">
    <property type="component" value="Unassembled WGS sequence"/>
</dbReference>
<accession>A0A418WVU3</accession>